<keyword evidence="4 5" id="KW-0413">Isomerase</keyword>
<evidence type="ECO:0000313" key="9">
    <source>
        <dbReference type="Proteomes" id="UP001501586"/>
    </source>
</evidence>
<keyword evidence="3 5" id="KW-0819">tRNA processing</keyword>
<dbReference type="SUPFAM" id="SSF55120">
    <property type="entry name" value="Pseudouridine synthase"/>
    <property type="match status" value="1"/>
</dbReference>
<comment type="similarity">
    <text evidence="2 5">Belongs to the pseudouridine synthase TruB family. Type 1 subfamily.</text>
</comment>
<evidence type="ECO:0000256" key="4">
    <source>
        <dbReference type="ARBA" id="ARBA00023235"/>
    </source>
</evidence>
<dbReference type="NCBIfam" id="TIGR00431">
    <property type="entry name" value="TruB"/>
    <property type="match status" value="1"/>
</dbReference>
<dbReference type="PANTHER" id="PTHR13767:SF2">
    <property type="entry name" value="PSEUDOURIDYLATE SYNTHASE TRUB1"/>
    <property type="match status" value="1"/>
</dbReference>
<feature type="active site" description="Nucleophile" evidence="5">
    <location>
        <position position="41"/>
    </location>
</feature>
<comment type="caution">
    <text evidence="8">The sequence shown here is derived from an EMBL/GenBank/DDBJ whole genome shotgun (WGS) entry which is preliminary data.</text>
</comment>
<dbReference type="PANTHER" id="PTHR13767">
    <property type="entry name" value="TRNA-PSEUDOURIDINE SYNTHASE"/>
    <property type="match status" value="1"/>
</dbReference>
<comment type="catalytic activity">
    <reaction evidence="1 5">
        <text>uridine(55) in tRNA = pseudouridine(55) in tRNA</text>
        <dbReference type="Rhea" id="RHEA:42532"/>
        <dbReference type="Rhea" id="RHEA-COMP:10101"/>
        <dbReference type="Rhea" id="RHEA-COMP:10102"/>
        <dbReference type="ChEBI" id="CHEBI:65314"/>
        <dbReference type="ChEBI" id="CHEBI:65315"/>
        <dbReference type="EC" id="5.4.99.25"/>
    </reaction>
</comment>
<evidence type="ECO:0000256" key="2">
    <source>
        <dbReference type="ARBA" id="ARBA00005642"/>
    </source>
</evidence>
<keyword evidence="9" id="KW-1185">Reference proteome</keyword>
<dbReference type="EMBL" id="BAABAZ010000006">
    <property type="protein sequence ID" value="GAA4284984.1"/>
    <property type="molecule type" value="Genomic_DNA"/>
</dbReference>
<dbReference type="EC" id="5.4.99.25" evidence="5"/>
<evidence type="ECO:0000259" key="6">
    <source>
        <dbReference type="Pfam" id="PF01509"/>
    </source>
</evidence>
<dbReference type="Pfam" id="PF16198">
    <property type="entry name" value="TruB_C_2"/>
    <property type="match status" value="1"/>
</dbReference>
<dbReference type="Gene3D" id="3.30.2350.10">
    <property type="entry name" value="Pseudouridine synthase"/>
    <property type="match status" value="1"/>
</dbReference>
<evidence type="ECO:0000256" key="5">
    <source>
        <dbReference type="HAMAP-Rule" id="MF_01080"/>
    </source>
</evidence>
<evidence type="ECO:0000256" key="1">
    <source>
        <dbReference type="ARBA" id="ARBA00000385"/>
    </source>
</evidence>
<dbReference type="RefSeq" id="WP_236862945.1">
    <property type="nucleotide sequence ID" value="NZ_BAABAZ010000006.1"/>
</dbReference>
<dbReference type="InterPro" id="IPR020103">
    <property type="entry name" value="PsdUridine_synth_cat_dom_sf"/>
</dbReference>
<reference evidence="9" key="1">
    <citation type="journal article" date="2019" name="Int. J. Syst. Evol. Microbiol.">
        <title>The Global Catalogue of Microorganisms (GCM) 10K type strain sequencing project: providing services to taxonomists for standard genome sequencing and annotation.</title>
        <authorList>
            <consortium name="The Broad Institute Genomics Platform"/>
            <consortium name="The Broad Institute Genome Sequencing Center for Infectious Disease"/>
            <person name="Wu L."/>
            <person name="Ma J."/>
        </authorList>
    </citation>
    <scope>NUCLEOTIDE SEQUENCE [LARGE SCALE GENOMIC DNA]</scope>
    <source>
        <strain evidence="9">JCM 17458</strain>
    </source>
</reference>
<dbReference type="Pfam" id="PF01509">
    <property type="entry name" value="TruB_N"/>
    <property type="match status" value="1"/>
</dbReference>
<proteinExistence type="inferred from homology"/>
<evidence type="ECO:0000313" key="8">
    <source>
        <dbReference type="EMBL" id="GAA4284984.1"/>
    </source>
</evidence>
<dbReference type="Proteomes" id="UP001501586">
    <property type="component" value="Unassembled WGS sequence"/>
</dbReference>
<accession>A0ABP8EM21</accession>
<name>A0ABP8EM21_9MICO</name>
<evidence type="ECO:0000259" key="7">
    <source>
        <dbReference type="Pfam" id="PF16198"/>
    </source>
</evidence>
<dbReference type="InterPro" id="IPR032819">
    <property type="entry name" value="TruB_C"/>
</dbReference>
<evidence type="ECO:0000256" key="3">
    <source>
        <dbReference type="ARBA" id="ARBA00022694"/>
    </source>
</evidence>
<organism evidence="8 9">
    <name type="scientific">Brevibacterium daeguense</name>
    <dbReference type="NCBI Taxonomy" id="909936"/>
    <lineage>
        <taxon>Bacteria</taxon>
        <taxon>Bacillati</taxon>
        <taxon>Actinomycetota</taxon>
        <taxon>Actinomycetes</taxon>
        <taxon>Micrococcales</taxon>
        <taxon>Brevibacteriaceae</taxon>
        <taxon>Brevibacterium</taxon>
    </lineage>
</organism>
<protein>
    <recommendedName>
        <fullName evidence="5">tRNA pseudouridine synthase B</fullName>
        <ecNumber evidence="5">5.4.99.25</ecNumber>
    </recommendedName>
    <alternativeName>
        <fullName evidence="5">tRNA pseudouridine(55) synthase</fullName>
        <shortName evidence="5">Psi55 synthase</shortName>
    </alternativeName>
    <alternativeName>
        <fullName evidence="5">tRNA pseudouridylate synthase</fullName>
    </alternativeName>
    <alternativeName>
        <fullName evidence="5">tRNA-uridine isomerase</fullName>
    </alternativeName>
</protein>
<feature type="domain" description="Pseudouridine synthase II N-terminal" evidence="6">
    <location>
        <begin position="26"/>
        <end position="181"/>
    </location>
</feature>
<sequence length="301" mass="32163">MTTPTGILVIDKPTGLTSHDVVSRVRKWFGTKKVGHAGTLDPMATGVLVLGLGRGTKLLTYLVGLDKTYTATIRLGSSTPTDDADSEPDVFAAEDELREVTDAQIRSGIDALTGEIQQVPSSVSAIKVDGRRSYARVRAGEQVELKPRRVTIAEFTAGEIRRGAADIDVDVTVTCSSGTYVRALARDLGRSLGIQGHLTALRRLRVGPFDIGRSHRLAEDFAQDERPELITLAAAAAEVMPVVALDAAQRQAVMQGRFIEPEAVPPAPGGFWAGVSEDELIAVLERRESRLKAATGIAVNA</sequence>
<dbReference type="InterPro" id="IPR002501">
    <property type="entry name" value="PsdUridine_synth_N"/>
</dbReference>
<dbReference type="HAMAP" id="MF_01080">
    <property type="entry name" value="TruB_bact"/>
    <property type="match status" value="1"/>
</dbReference>
<gene>
    <name evidence="5 8" type="primary">truB</name>
    <name evidence="8" type="ORF">GCM10022261_25150</name>
</gene>
<comment type="function">
    <text evidence="5">Responsible for synthesis of pseudouridine from uracil-55 in the psi GC loop of transfer RNAs.</text>
</comment>
<feature type="domain" description="tRNA pseudouridylate synthase B C-terminal" evidence="7">
    <location>
        <begin position="182"/>
        <end position="217"/>
    </location>
</feature>
<dbReference type="InterPro" id="IPR014780">
    <property type="entry name" value="tRNA_psdUridine_synth_TruB"/>
</dbReference>
<dbReference type="CDD" id="cd02573">
    <property type="entry name" value="PseudoU_synth_EcTruB"/>
    <property type="match status" value="1"/>
</dbReference>